<sequence>MKRLFLSLNLLFFSFFLLPAAQATEEPELSSLHKKVLGAWSLVQINGQTPEHQSTLQITRDNIFGNTGCNNFFATIGWLDQGFWEITPLLTTRKGCIGTQFQQEKDILGVLLTEAMIRFDEISKQLIIEYDSKVLTYQKES</sequence>
<keyword evidence="1" id="KW-0732">Signal</keyword>
<dbReference type="Pfam" id="PF03724">
    <property type="entry name" value="META"/>
    <property type="match status" value="1"/>
</dbReference>
<evidence type="ECO:0000313" key="3">
    <source>
        <dbReference type="EMBL" id="GEM75171.1"/>
    </source>
</evidence>
<gene>
    <name evidence="3" type="ORF">VSA01S_12830</name>
</gene>
<protein>
    <recommendedName>
        <fullName evidence="2">DUF306 domain-containing protein</fullName>
    </recommendedName>
</protein>
<evidence type="ECO:0000256" key="1">
    <source>
        <dbReference type="SAM" id="SignalP"/>
    </source>
</evidence>
<evidence type="ECO:0000313" key="4">
    <source>
        <dbReference type="Proteomes" id="UP000321922"/>
    </source>
</evidence>
<dbReference type="InterPro" id="IPR005184">
    <property type="entry name" value="DUF306_Meta_HslJ"/>
</dbReference>
<organism evidence="3 4">
    <name type="scientific">Vibrio sagamiensis NBRC 104589</name>
    <dbReference type="NCBI Taxonomy" id="1219064"/>
    <lineage>
        <taxon>Bacteria</taxon>
        <taxon>Pseudomonadati</taxon>
        <taxon>Pseudomonadota</taxon>
        <taxon>Gammaproteobacteria</taxon>
        <taxon>Vibrionales</taxon>
        <taxon>Vibrionaceae</taxon>
        <taxon>Vibrio</taxon>
    </lineage>
</organism>
<comment type="caution">
    <text evidence="3">The sequence shown here is derived from an EMBL/GenBank/DDBJ whole genome shotgun (WGS) entry which is preliminary data.</text>
</comment>
<feature type="signal peptide" evidence="1">
    <location>
        <begin position="1"/>
        <end position="23"/>
    </location>
</feature>
<dbReference type="OrthoDB" id="5901684at2"/>
<evidence type="ECO:0000259" key="2">
    <source>
        <dbReference type="Pfam" id="PF03724"/>
    </source>
</evidence>
<feature type="domain" description="DUF306" evidence="2">
    <location>
        <begin position="38"/>
        <end position="131"/>
    </location>
</feature>
<dbReference type="InterPro" id="IPR038670">
    <property type="entry name" value="HslJ-like_sf"/>
</dbReference>
<feature type="chain" id="PRO_5022036751" description="DUF306 domain-containing protein" evidence="1">
    <location>
        <begin position="24"/>
        <end position="141"/>
    </location>
</feature>
<dbReference type="Gene3D" id="2.40.128.270">
    <property type="match status" value="1"/>
</dbReference>
<name>A0A511QCZ5_9VIBR</name>
<proteinExistence type="predicted"/>
<dbReference type="RefSeq" id="WP_050567433.1">
    <property type="nucleotide sequence ID" value="NZ_BAOJ01000144.1"/>
</dbReference>
<dbReference type="AlphaFoldDB" id="A0A511QCZ5"/>
<dbReference type="EMBL" id="BJXJ01000010">
    <property type="protein sequence ID" value="GEM75171.1"/>
    <property type="molecule type" value="Genomic_DNA"/>
</dbReference>
<keyword evidence="4" id="KW-1185">Reference proteome</keyword>
<accession>A0A511QCZ5</accession>
<reference evidence="3 4" key="1">
    <citation type="submission" date="2019-07" db="EMBL/GenBank/DDBJ databases">
        <title>Whole genome shotgun sequence of Vibrio sagamiensis NBRC 104589.</title>
        <authorList>
            <person name="Hosoyama A."/>
            <person name="Uohara A."/>
            <person name="Ohji S."/>
            <person name="Ichikawa N."/>
        </authorList>
    </citation>
    <scope>NUCLEOTIDE SEQUENCE [LARGE SCALE GENOMIC DNA]</scope>
    <source>
        <strain evidence="3 4">NBRC 104589</strain>
    </source>
</reference>
<dbReference type="Proteomes" id="UP000321922">
    <property type="component" value="Unassembled WGS sequence"/>
</dbReference>